<dbReference type="GO" id="GO:0005783">
    <property type="term" value="C:endoplasmic reticulum"/>
    <property type="evidence" value="ECO:0007669"/>
    <property type="project" value="TreeGrafter"/>
</dbReference>
<dbReference type="Pfam" id="PF00078">
    <property type="entry name" value="RVT_1"/>
    <property type="match status" value="1"/>
</dbReference>
<dbReference type="PROSITE" id="PS50275">
    <property type="entry name" value="SAC"/>
    <property type="match status" value="2"/>
</dbReference>
<dbReference type="SUPFAM" id="SSF56672">
    <property type="entry name" value="DNA/RNA polymerases"/>
    <property type="match status" value="1"/>
</dbReference>
<dbReference type="CDD" id="cd01650">
    <property type="entry name" value="RT_nLTR_like"/>
    <property type="match status" value="1"/>
</dbReference>
<name>A0A445JX21_GLYSO</name>
<keyword evidence="4" id="KW-1185">Reference proteome</keyword>
<feature type="domain" description="SAC" evidence="1">
    <location>
        <begin position="134"/>
        <end position="263"/>
    </location>
</feature>
<dbReference type="EMBL" id="QZWG01000007">
    <property type="protein sequence ID" value="RZC03043.1"/>
    <property type="molecule type" value="Genomic_DNA"/>
</dbReference>
<gene>
    <name evidence="3" type="ORF">D0Y65_017919</name>
</gene>
<organism evidence="3 4">
    <name type="scientific">Glycine soja</name>
    <name type="common">Wild soybean</name>
    <dbReference type="NCBI Taxonomy" id="3848"/>
    <lineage>
        <taxon>Eukaryota</taxon>
        <taxon>Viridiplantae</taxon>
        <taxon>Streptophyta</taxon>
        <taxon>Embryophyta</taxon>
        <taxon>Tracheophyta</taxon>
        <taxon>Spermatophyta</taxon>
        <taxon>Magnoliopsida</taxon>
        <taxon>eudicotyledons</taxon>
        <taxon>Gunneridae</taxon>
        <taxon>Pentapetalae</taxon>
        <taxon>rosids</taxon>
        <taxon>fabids</taxon>
        <taxon>Fabales</taxon>
        <taxon>Fabaceae</taxon>
        <taxon>Papilionoideae</taxon>
        <taxon>50 kb inversion clade</taxon>
        <taxon>NPAAA clade</taxon>
        <taxon>indigoferoid/millettioid clade</taxon>
        <taxon>Phaseoleae</taxon>
        <taxon>Glycine</taxon>
        <taxon>Glycine subgen. Soja</taxon>
    </lineage>
</organism>
<feature type="domain" description="SAC" evidence="1">
    <location>
        <begin position="1197"/>
        <end position="1389"/>
    </location>
</feature>
<dbReference type="GO" id="GO:0046856">
    <property type="term" value="P:phosphatidylinositol dephosphorylation"/>
    <property type="evidence" value="ECO:0007669"/>
    <property type="project" value="TreeGrafter"/>
</dbReference>
<dbReference type="Pfam" id="PF02383">
    <property type="entry name" value="Syja_N"/>
    <property type="match status" value="2"/>
</dbReference>
<evidence type="ECO:0000313" key="4">
    <source>
        <dbReference type="Proteomes" id="UP000289340"/>
    </source>
</evidence>
<dbReference type="InterPro" id="IPR000477">
    <property type="entry name" value="RT_dom"/>
</dbReference>
<dbReference type="GO" id="GO:0043812">
    <property type="term" value="F:phosphatidylinositol-4-phosphate phosphatase activity"/>
    <property type="evidence" value="ECO:0007669"/>
    <property type="project" value="TreeGrafter"/>
</dbReference>
<dbReference type="PANTHER" id="PTHR45662:SF10">
    <property type="entry name" value="PHOSPHOINOSITIDE PHOSPHATASE SAC8"/>
    <property type="match status" value="1"/>
</dbReference>
<dbReference type="PROSITE" id="PS50878">
    <property type="entry name" value="RT_POL"/>
    <property type="match status" value="1"/>
</dbReference>
<dbReference type="PANTHER" id="PTHR45662">
    <property type="entry name" value="PHOSPHATIDYLINOSITIDE PHOSPHATASE SAC1"/>
    <property type="match status" value="1"/>
</dbReference>
<proteinExistence type="predicted"/>
<accession>A0A445JX21</accession>
<dbReference type="InterPro" id="IPR002013">
    <property type="entry name" value="SAC_dom"/>
</dbReference>
<dbReference type="Pfam" id="PF13966">
    <property type="entry name" value="zf-RVT"/>
    <property type="match status" value="1"/>
</dbReference>
<evidence type="ECO:0000259" key="2">
    <source>
        <dbReference type="PROSITE" id="PS50878"/>
    </source>
</evidence>
<feature type="domain" description="Reverse transcriptase" evidence="2">
    <location>
        <begin position="451"/>
        <end position="729"/>
    </location>
</feature>
<dbReference type="InterPro" id="IPR043502">
    <property type="entry name" value="DNA/RNA_pol_sf"/>
</dbReference>
<dbReference type="InterPro" id="IPR026960">
    <property type="entry name" value="RVT-Znf"/>
</dbReference>
<dbReference type="Proteomes" id="UP000289340">
    <property type="component" value="Chromosome 7"/>
</dbReference>
<reference evidence="3 4" key="1">
    <citation type="submission" date="2018-09" db="EMBL/GenBank/DDBJ databases">
        <title>A high-quality reference genome of wild soybean provides a powerful tool to mine soybean genomes.</title>
        <authorList>
            <person name="Xie M."/>
            <person name="Chung C.Y.L."/>
            <person name="Li M.-W."/>
            <person name="Wong F.-L."/>
            <person name="Chan T.-F."/>
            <person name="Lam H.-M."/>
        </authorList>
    </citation>
    <scope>NUCLEOTIDE SEQUENCE [LARGE SCALE GENOMIC DNA]</scope>
    <source>
        <strain evidence="4">cv. W05</strain>
        <tissue evidence="3">Hypocotyl of etiolated seedlings</tissue>
    </source>
</reference>
<evidence type="ECO:0000313" key="3">
    <source>
        <dbReference type="EMBL" id="RZC03043.1"/>
    </source>
</evidence>
<sequence length="1530" mass="177218">MDIEPPSSSPERFKLYDELELLEFQDKFVIKSHQSPNHGFWINRLDGSINVFDDDGDTFSGSPLRTSTIYGVVGTIRLVVGTYAIVITSRKEVGSFLGFPVYRLMSMRLLACNEALRFSTAQEKKDETFFLTLLKVVESMPGLYYSYETDITLNLHRRSKLVEGWTSKPIWKQADPRFVWNKHLLEELIELKVDKFIVPIVQGNILKSKLPMLHPRTRMWRRGANLEGDSANFIETEQLLETEEFKFSFLQTLKQRLKNWSKENFGDLGNKVKQIQQKLNDLENSLSAQPSDQQIQELKKTQADLWEKATIYESFVRQKSRSKWIKEGDNNTSYFHRIINYSRRRNVVRGLLIDGSWVENPNMIKAEVMHHFQSRFFEPHLLRPNLDGVAFNVLHPIQRDLMVEPFKEEEIYSVVWACGNDKSPGPDGLNFRFIKHFWNELKPDFLRFLAEFHVNAAFPKGLNSSFIALIPKLRDPQHISHFRPISLIGCVYKIIAKILSNRLSKVLNHLVNERQSAFVKGRQLLHGVLIASEVVEEARRLKKPCLVFKVDFEKAYDSVSWQFLFYMMRRMGFHEKWIGWVKGCLASASISILVNGSPTEEFKPQRGLRQGDPLAPLLFVLVAEGLTGLMREAVSRNLFHSFMVGKNKVPVNILQFAEDTIFFGEASMENVSVIKAILRSFEIASGLRINFAKSQLRAIGQSEQWIRCAADFLNCGPLQLPFCYLGLPIGVNPRRKVVWEPIINKFEARLNKWRQRSISMAGRITLTNAVLTALPLFYMSFFRAPSAMINKLTTIQRNFLWGGSQEGKKIAWVAWSQVCAARERGGLGVKDIKAFNKALLIKWKWMMFQHPDQLWNRILISKYRGWRGLDEGSTRQHFSYWWSDLRSTINHSSMADVSKQFIWKLGRGDQILFWEDSWVEGGTRLKDKFPELYQVSSQKLQTVASMGSFCESGWEWSFSWRRNLFDNEMGRASEFIDQTAAISPSASLKDSWVWGADPKGIFSTNSAYLHVKAEHLDEDQCLGFQHLWNIKIPPRALVFAWRLLWDRLPTKDNLIRRHVTIENDLCPFCQNKAESASHLFFLCHKVMPLWRKFHSWVKEPRVLHCRPMDNFLQHSPMSGLKDTNRRWKIWWIAATTSIWKLRNDIIFNNHPFVISKLLDNTIFLSWSWMRGWEKDFTVPFHQWRSYLLWLLVVPLARGSIPLLWEQIVDLSYKPHLRVISHEETPKIVERHFHDLMQRYGEIVALDLTDKHGEEGQLSAAYAAEMQNQQNVRYVPFDFHHYCGSSNFDNLKILYDQISEDFEKQRYFLIDRQGNILEEQRGLVRVNCIDSLDRTNVTQCYLAQKSLNLQLQRIEALTSSECISMFEEEYGKFRILWADQGDEISLEYAGTHALKGDLVRYGKQTITGMIKDGMSALSRYYLNNFQDGIRQAISYLFQDALDLISGHYNVSRNVPSPFRSNNFEPLTYLPVASALIIGGLTATTFTLQQAGRNTQHYVSSVLCAGITAGVMAIVKANGRHFCSRPRLCGLL</sequence>
<comment type="caution">
    <text evidence="3">The sequence shown here is derived from an EMBL/GenBank/DDBJ whole genome shotgun (WGS) entry which is preliminary data.</text>
</comment>
<protein>
    <submittedName>
        <fullName evidence="3">Phosphoinositide phosphatase SAC8</fullName>
    </submittedName>
</protein>
<evidence type="ECO:0000259" key="1">
    <source>
        <dbReference type="PROSITE" id="PS50275"/>
    </source>
</evidence>